<sequence>MLLLLIFALCSLGAPSITDIFDKNGLQYEKIGRARLIDGRERCKSRRFSMLPYVNALTMNEAASDTDFLILKAHLQQMFDDVCHSFNLTAEIAPAPQESSIINAGPSGLMERFQLRWNVQKFGNDLRTFFLYNKISSPFYDLIGKEWFDDDSDIEDFVDTAAVFPQRCESAPMAVVATVCSDIESAREGDLYAIVHAGQLMEKSKVFVLYDVPEYVLVSGEDVVPVEFESCEALNGTIFVCTERGRCKCDVSTMESCEIYAENAATDFTFIRQYGTGILVATNLPEVRIGNSTVPAVSPVFKAHISYNIEKDEDGHPQLRYSAETTPVITQASFPELCRSAEESVHSATEAIRLYRVNRKGIPMLSNQPGKSSVWEDVRDFFFHLM</sequence>
<name>A0A368GRQ9_ANCCA</name>
<comment type="caution">
    <text evidence="2">The sequence shown here is derived from an EMBL/GenBank/DDBJ whole genome shotgun (WGS) entry which is preliminary data.</text>
</comment>
<feature type="chain" id="PRO_5016935997" evidence="1">
    <location>
        <begin position="19"/>
        <end position="386"/>
    </location>
</feature>
<dbReference type="Proteomes" id="UP000252519">
    <property type="component" value="Unassembled WGS sequence"/>
</dbReference>
<evidence type="ECO:0000313" key="3">
    <source>
        <dbReference type="Proteomes" id="UP000252519"/>
    </source>
</evidence>
<organism evidence="2 3">
    <name type="scientific">Ancylostoma caninum</name>
    <name type="common">Dog hookworm</name>
    <dbReference type="NCBI Taxonomy" id="29170"/>
    <lineage>
        <taxon>Eukaryota</taxon>
        <taxon>Metazoa</taxon>
        <taxon>Ecdysozoa</taxon>
        <taxon>Nematoda</taxon>
        <taxon>Chromadorea</taxon>
        <taxon>Rhabditida</taxon>
        <taxon>Rhabditina</taxon>
        <taxon>Rhabditomorpha</taxon>
        <taxon>Strongyloidea</taxon>
        <taxon>Ancylostomatidae</taxon>
        <taxon>Ancylostomatinae</taxon>
        <taxon>Ancylostoma</taxon>
    </lineage>
</organism>
<dbReference type="OrthoDB" id="5858785at2759"/>
<dbReference type="AlphaFoldDB" id="A0A368GRQ9"/>
<dbReference type="EMBL" id="JOJR01000068">
    <property type="protein sequence ID" value="RCN47061.1"/>
    <property type="molecule type" value="Genomic_DNA"/>
</dbReference>
<protein>
    <submittedName>
        <fullName evidence="2">Uncharacterized protein</fullName>
    </submittedName>
</protein>
<evidence type="ECO:0000313" key="2">
    <source>
        <dbReference type="EMBL" id="RCN47061.1"/>
    </source>
</evidence>
<proteinExistence type="predicted"/>
<keyword evidence="1" id="KW-0732">Signal</keyword>
<evidence type="ECO:0000256" key="1">
    <source>
        <dbReference type="SAM" id="SignalP"/>
    </source>
</evidence>
<dbReference type="STRING" id="29170.A0A368GRQ9"/>
<feature type="signal peptide" evidence="1">
    <location>
        <begin position="1"/>
        <end position="18"/>
    </location>
</feature>
<keyword evidence="3" id="KW-1185">Reference proteome</keyword>
<reference evidence="2 3" key="1">
    <citation type="submission" date="2014-10" db="EMBL/GenBank/DDBJ databases">
        <title>Draft genome of the hookworm Ancylostoma caninum.</title>
        <authorList>
            <person name="Mitreva M."/>
        </authorList>
    </citation>
    <scope>NUCLEOTIDE SEQUENCE [LARGE SCALE GENOMIC DNA]</scope>
    <source>
        <strain evidence="2 3">Baltimore</strain>
    </source>
</reference>
<accession>A0A368GRQ9</accession>
<gene>
    <name evidence="2" type="ORF">ANCCAN_06892</name>
</gene>